<evidence type="ECO:0000313" key="1">
    <source>
        <dbReference type="EMBL" id="QHU19399.1"/>
    </source>
</evidence>
<evidence type="ECO:0008006" key="2">
    <source>
        <dbReference type="Google" id="ProtNLM"/>
    </source>
</evidence>
<protein>
    <recommendedName>
        <fullName evidence="2">HNH domain-containing protein</fullName>
    </recommendedName>
</protein>
<proteinExistence type="predicted"/>
<name>A0A6C0KP38_9ZZZZ</name>
<dbReference type="EMBL" id="MN740949">
    <property type="protein sequence ID" value="QHU19399.1"/>
    <property type="molecule type" value="Genomic_DNA"/>
</dbReference>
<dbReference type="Gene3D" id="3.30.40.220">
    <property type="match status" value="1"/>
</dbReference>
<organism evidence="1">
    <name type="scientific">viral metagenome</name>
    <dbReference type="NCBI Taxonomy" id="1070528"/>
    <lineage>
        <taxon>unclassified sequences</taxon>
        <taxon>metagenomes</taxon>
        <taxon>organismal metagenomes</taxon>
    </lineage>
</organism>
<sequence>MDYNLNLENSNIKKIIINETINKKNNNKKIIQEKVKEKKMRVETKTWGLNDTDLNHETQLNILNSILNKNSEKNKYNSIFISHIKNKISSYKQQDILKKRLNEQSFINFDEVLKLLNSSNMKCHYCSEEMYILYERVRELKQWSLDRVNNNIGHNFGNLVIACLECNLKRRRTNKDAFMFTKNLVITREGL</sequence>
<accession>A0A6C0KP38</accession>
<reference evidence="1" key="1">
    <citation type="journal article" date="2020" name="Nature">
        <title>Giant virus diversity and host interactions through global metagenomics.</title>
        <authorList>
            <person name="Schulz F."/>
            <person name="Roux S."/>
            <person name="Paez-Espino D."/>
            <person name="Jungbluth S."/>
            <person name="Walsh D.A."/>
            <person name="Denef V.J."/>
            <person name="McMahon K.D."/>
            <person name="Konstantinidis K.T."/>
            <person name="Eloe-Fadrosh E.A."/>
            <person name="Kyrpides N.C."/>
            <person name="Woyke T."/>
        </authorList>
    </citation>
    <scope>NUCLEOTIDE SEQUENCE</scope>
    <source>
        <strain evidence="1">GVMAG-S-3300013014-104</strain>
    </source>
</reference>
<dbReference type="AlphaFoldDB" id="A0A6C0KP38"/>